<evidence type="ECO:0000313" key="17">
    <source>
        <dbReference type="EMBL" id="QJQ33368.1"/>
    </source>
</evidence>
<feature type="signal peptide" evidence="15">
    <location>
        <begin position="1"/>
        <end position="28"/>
    </location>
</feature>
<keyword evidence="18" id="KW-1185">Reference proteome</keyword>
<dbReference type="GO" id="GO:0008270">
    <property type="term" value="F:zinc ion binding"/>
    <property type="evidence" value="ECO:0007669"/>
    <property type="project" value="InterPro"/>
</dbReference>
<feature type="active site" description="Proton donor" evidence="12">
    <location>
        <position position="422"/>
    </location>
</feature>
<dbReference type="SUPFAM" id="SSF55486">
    <property type="entry name" value="Metalloproteases ('zincins'), catalytic domain"/>
    <property type="match status" value="1"/>
</dbReference>
<dbReference type="InterPro" id="IPR015211">
    <property type="entry name" value="Peptidase_M1_C"/>
</dbReference>
<evidence type="ECO:0000256" key="14">
    <source>
        <dbReference type="PIRSR" id="PIRSR634015-3"/>
    </source>
</evidence>
<keyword evidence="15" id="KW-0732">Signal</keyword>
<feature type="chain" id="PRO_5026738079" description="Aminopeptidase N" evidence="15">
    <location>
        <begin position="29"/>
        <end position="646"/>
    </location>
</feature>
<dbReference type="PANTHER" id="PTHR45726">
    <property type="entry name" value="LEUKOTRIENE A-4 HYDROLASE"/>
    <property type="match status" value="1"/>
</dbReference>
<comment type="similarity">
    <text evidence="3">Belongs to the peptidase M1 family.</text>
</comment>
<keyword evidence="10 14" id="KW-0862">Zinc</keyword>
<dbReference type="PANTHER" id="PTHR45726:SF3">
    <property type="entry name" value="LEUKOTRIENE A-4 HYDROLASE"/>
    <property type="match status" value="1"/>
</dbReference>
<evidence type="ECO:0000256" key="8">
    <source>
        <dbReference type="ARBA" id="ARBA00022723"/>
    </source>
</evidence>
<gene>
    <name evidence="17" type="ORF">GV829_13740</name>
</gene>
<comment type="subcellular location">
    <subcellularLocation>
        <location evidence="2">Cytoplasm</location>
    </subcellularLocation>
</comment>
<name>A0A6M4AW62_9SPHN</name>
<dbReference type="Gene3D" id="1.25.40.320">
    <property type="entry name" value="Peptidase M1, leukotriene A4 hydrolase/aminopeptidase C-terminal domain"/>
    <property type="match status" value="1"/>
</dbReference>
<organism evidence="17 18">
    <name type="scientific">Sphingomonas lacunae</name>
    <dbReference type="NCBI Taxonomy" id="2698828"/>
    <lineage>
        <taxon>Bacteria</taxon>
        <taxon>Pseudomonadati</taxon>
        <taxon>Pseudomonadota</taxon>
        <taxon>Alphaproteobacteria</taxon>
        <taxon>Sphingomonadales</taxon>
        <taxon>Sphingomonadaceae</taxon>
        <taxon>Sphingomonas</taxon>
    </lineage>
</organism>
<evidence type="ECO:0000313" key="18">
    <source>
        <dbReference type="Proteomes" id="UP000503018"/>
    </source>
</evidence>
<dbReference type="KEGG" id="slan:GV829_13740"/>
<dbReference type="GO" id="GO:0016285">
    <property type="term" value="F:alanyl aminopeptidase activity"/>
    <property type="evidence" value="ECO:0007669"/>
    <property type="project" value="UniProtKB-EC"/>
</dbReference>
<evidence type="ECO:0000256" key="13">
    <source>
        <dbReference type="PIRSR" id="PIRSR634015-2"/>
    </source>
</evidence>
<dbReference type="InterPro" id="IPR001930">
    <property type="entry name" value="Peptidase_M1"/>
</dbReference>
<sequence length="646" mass="70415">MLLARFRSHLILCLVGLMMGACSTPMTASPNTPALVQRPVAPILATADAVDTASFARPQIARVTHVALDLDLDFATRRVAGTATLDILAADQARDIILDNRGLEIATITDGAGRPLPWTVGAEVDGLGTPLTVTMGEARRIIIRYRSGQETDALQWLTPEQTAGKRHPYLLSQGQAILNRSWIPTQDSPGIRQTWEARITAPEPLTVVMSGDRLTPQGEPAGPGRRAFRFRMDHPVAPYLIAIAAGDIVFRELGPRTGVWTEPAMIDAAASELADTEQMVEAAEQLYGPYRWGRYDVIVLPPSFPYGGMENPTLTFLTPTFIAGDKSLVGLVAHELAHSWSGNLVTNANWSDSWLNEGVTSYFENRIMEQLYGPRRAAQEAALSYDDMIAAFADYGMESSATRLHLVGPDGSPDGGAGGVIYDKGALFLRTLEQITGRERFDAWLRQWFDNHAFQPATSAMILADLRANLVQGDSELESRLLLDDWIHAPGLPANAARPDPAAFSHIDAAVAAFAAGGPVETTAWAGWTTAERLRFVNRLPRAMDQGRLALLDESLGLSAIGNNEVLFAWLKLALANRYEPAVAPAEAFLERVGRRKFVLPLFETLLGQGDWGQMIARRVYTRTRPGYHPVTSTSVDRAMAATPTD</sequence>
<evidence type="ECO:0000256" key="7">
    <source>
        <dbReference type="ARBA" id="ARBA00022670"/>
    </source>
</evidence>
<evidence type="ECO:0000256" key="9">
    <source>
        <dbReference type="ARBA" id="ARBA00022801"/>
    </source>
</evidence>
<feature type="binding site" evidence="14">
    <location>
        <position position="338"/>
    </location>
    <ligand>
        <name>Zn(2+)</name>
        <dbReference type="ChEBI" id="CHEBI:29105"/>
        <note>catalytic</note>
    </ligand>
</feature>
<comment type="cofactor">
    <cofactor evidence="14">
        <name>Zn(2+)</name>
        <dbReference type="ChEBI" id="CHEBI:29105"/>
    </cofactor>
    <text evidence="14">Binds 1 zinc ion per subunit.</text>
</comment>
<evidence type="ECO:0000256" key="2">
    <source>
        <dbReference type="ARBA" id="ARBA00004496"/>
    </source>
</evidence>
<feature type="binding site" evidence="14">
    <location>
        <position position="357"/>
    </location>
    <ligand>
        <name>Zn(2+)</name>
        <dbReference type="ChEBI" id="CHEBI:29105"/>
        <note>catalytic</note>
    </ligand>
</feature>
<dbReference type="InterPro" id="IPR042097">
    <property type="entry name" value="Aminopeptidase_N-like_N_sf"/>
</dbReference>
<dbReference type="GO" id="GO:0005737">
    <property type="term" value="C:cytoplasm"/>
    <property type="evidence" value="ECO:0007669"/>
    <property type="project" value="UniProtKB-SubCell"/>
</dbReference>
<dbReference type="InterPro" id="IPR016024">
    <property type="entry name" value="ARM-type_fold"/>
</dbReference>
<comment type="catalytic activity">
    <reaction evidence="1">
        <text>Release of an N-terminal amino acid, Xaa-|-Yaa- from a peptide, amide or arylamide. Xaa is preferably Ala, but may be most amino acids including Pro (slow action). When a terminal hydrophobic residue is followed by a prolyl residue, the two may be released as an intact Xaa-Pro dipeptide.</text>
        <dbReference type="EC" id="3.4.11.2"/>
    </reaction>
</comment>
<dbReference type="SMART" id="SM01263">
    <property type="entry name" value="Leuk-A4-hydro_C"/>
    <property type="match status" value="1"/>
</dbReference>
<keyword evidence="6" id="KW-0963">Cytoplasm</keyword>
<dbReference type="InterPro" id="IPR049980">
    <property type="entry name" value="LTA4H_cat"/>
</dbReference>
<dbReference type="PROSITE" id="PS51257">
    <property type="entry name" value="PROKAR_LIPOPROTEIN"/>
    <property type="match status" value="1"/>
</dbReference>
<dbReference type="GO" id="GO:0008237">
    <property type="term" value="F:metallopeptidase activity"/>
    <property type="evidence" value="ECO:0007669"/>
    <property type="project" value="UniProtKB-KW"/>
</dbReference>
<dbReference type="EMBL" id="CP053015">
    <property type="protein sequence ID" value="QJQ33368.1"/>
    <property type="molecule type" value="Genomic_DNA"/>
</dbReference>
<evidence type="ECO:0000256" key="15">
    <source>
        <dbReference type="SAM" id="SignalP"/>
    </source>
</evidence>
<keyword evidence="7" id="KW-0645">Protease</keyword>
<dbReference type="FunFam" id="3.30.2010.30:FF:000001">
    <property type="entry name" value="Leukotriene A(4) hydrolase"/>
    <property type="match status" value="1"/>
</dbReference>
<dbReference type="Pfam" id="PF09127">
    <property type="entry name" value="Leuk-A4-hydro_C"/>
    <property type="match status" value="1"/>
</dbReference>
<feature type="binding site" evidence="13">
    <location>
        <begin position="305"/>
        <end position="310"/>
    </location>
    <ligand>
        <name>a peptide</name>
        <dbReference type="ChEBI" id="CHEBI:60466"/>
    </ligand>
</feature>
<dbReference type="InterPro" id="IPR014782">
    <property type="entry name" value="Peptidase_M1_dom"/>
</dbReference>
<dbReference type="Proteomes" id="UP000503018">
    <property type="component" value="Chromosome"/>
</dbReference>
<dbReference type="SUPFAM" id="SSF63737">
    <property type="entry name" value="Leukotriene A4 hydrolase N-terminal domain"/>
    <property type="match status" value="1"/>
</dbReference>
<evidence type="ECO:0000256" key="12">
    <source>
        <dbReference type="PIRSR" id="PIRSR634015-1"/>
    </source>
</evidence>
<dbReference type="InterPro" id="IPR034015">
    <property type="entry name" value="M1_LTA4H"/>
</dbReference>
<keyword evidence="8 14" id="KW-0479">Metal-binding</keyword>
<feature type="binding site" evidence="13">
    <location>
        <begin position="595"/>
        <end position="597"/>
    </location>
    <ligand>
        <name>a peptide</name>
        <dbReference type="ChEBI" id="CHEBI:60466"/>
    </ligand>
</feature>
<dbReference type="Gene3D" id="3.30.2010.30">
    <property type="match status" value="1"/>
</dbReference>
<evidence type="ECO:0000256" key="1">
    <source>
        <dbReference type="ARBA" id="ARBA00000098"/>
    </source>
</evidence>
<dbReference type="CDD" id="cd09599">
    <property type="entry name" value="M1_LTA4H"/>
    <property type="match status" value="1"/>
</dbReference>
<evidence type="ECO:0000256" key="4">
    <source>
        <dbReference type="ARBA" id="ARBA00012564"/>
    </source>
</evidence>
<evidence type="ECO:0000259" key="16">
    <source>
        <dbReference type="SMART" id="SM01263"/>
    </source>
</evidence>
<protein>
    <recommendedName>
        <fullName evidence="5">Aminopeptidase N</fullName>
        <ecNumber evidence="4">3.4.11.2</ecNumber>
    </recommendedName>
</protein>
<dbReference type="Pfam" id="PF01433">
    <property type="entry name" value="Peptidase_M1"/>
    <property type="match status" value="1"/>
</dbReference>
<keyword evidence="11" id="KW-0482">Metalloprotease</keyword>
<reference evidence="17 18" key="1">
    <citation type="submission" date="2020-01" db="EMBL/GenBank/DDBJ databases">
        <title>Sphingomonas sp. strain CSW-10.</title>
        <authorList>
            <person name="Chen W.-M."/>
        </authorList>
    </citation>
    <scope>NUCLEOTIDE SEQUENCE [LARGE SCALE GENOMIC DNA]</scope>
    <source>
        <strain evidence="17 18">CSW-10</strain>
    </source>
</reference>
<dbReference type="GO" id="GO:0006508">
    <property type="term" value="P:proteolysis"/>
    <property type="evidence" value="ECO:0007669"/>
    <property type="project" value="UniProtKB-KW"/>
</dbReference>
<keyword evidence="9" id="KW-0378">Hydrolase</keyword>
<accession>A0A6M4AW62</accession>
<evidence type="ECO:0000256" key="5">
    <source>
        <dbReference type="ARBA" id="ARBA00015611"/>
    </source>
</evidence>
<evidence type="ECO:0000256" key="6">
    <source>
        <dbReference type="ARBA" id="ARBA00022490"/>
    </source>
</evidence>
<feature type="binding site" evidence="13">
    <location>
        <begin position="173"/>
        <end position="175"/>
    </location>
    <ligand>
        <name>a peptide</name>
        <dbReference type="ChEBI" id="CHEBI:60466"/>
    </ligand>
</feature>
<dbReference type="Gene3D" id="1.10.390.10">
    <property type="entry name" value="Neutral Protease Domain 2"/>
    <property type="match status" value="1"/>
</dbReference>
<dbReference type="SUPFAM" id="SSF48371">
    <property type="entry name" value="ARM repeat"/>
    <property type="match status" value="1"/>
</dbReference>
<feature type="active site" description="Proton acceptor" evidence="12">
    <location>
        <position position="335"/>
    </location>
</feature>
<dbReference type="InterPro" id="IPR027268">
    <property type="entry name" value="Peptidase_M4/M1_CTD_sf"/>
</dbReference>
<proteinExistence type="inferred from homology"/>
<dbReference type="Gene3D" id="2.60.40.1730">
    <property type="entry name" value="tricorn interacting facor f3 domain"/>
    <property type="match status" value="1"/>
</dbReference>
<evidence type="ECO:0000256" key="3">
    <source>
        <dbReference type="ARBA" id="ARBA00010136"/>
    </source>
</evidence>
<dbReference type="InterPro" id="IPR038502">
    <property type="entry name" value="M1_LTA-4_hydro/amino_C_sf"/>
</dbReference>
<dbReference type="PRINTS" id="PR00756">
    <property type="entry name" value="ALADIPTASE"/>
</dbReference>
<dbReference type="EC" id="3.4.11.2" evidence="4"/>
<feature type="domain" description="Peptidase M1 leukotriene A4 hydrolase/aminopeptidase C-terminal" evidence="16">
    <location>
        <begin position="505"/>
        <end position="640"/>
    </location>
</feature>
<evidence type="ECO:0000256" key="11">
    <source>
        <dbReference type="ARBA" id="ARBA00023049"/>
    </source>
</evidence>
<evidence type="ECO:0000256" key="10">
    <source>
        <dbReference type="ARBA" id="ARBA00022833"/>
    </source>
</evidence>
<dbReference type="Pfam" id="PF17900">
    <property type="entry name" value="Peptidase_M1_N"/>
    <property type="match status" value="1"/>
</dbReference>
<dbReference type="AlphaFoldDB" id="A0A6M4AW62"/>
<feature type="binding site" evidence="14">
    <location>
        <position position="334"/>
    </location>
    <ligand>
        <name>Zn(2+)</name>
        <dbReference type="ChEBI" id="CHEBI:29105"/>
        <note>catalytic</note>
    </ligand>
</feature>
<dbReference type="InterPro" id="IPR045357">
    <property type="entry name" value="Aminopeptidase_N-like_N"/>
</dbReference>